<feature type="compositionally biased region" description="Basic and acidic residues" evidence="1">
    <location>
        <begin position="49"/>
        <end position="66"/>
    </location>
</feature>
<dbReference type="Proteomes" id="UP000704712">
    <property type="component" value="Unassembled WGS sequence"/>
</dbReference>
<dbReference type="Proteomes" id="UP000602510">
    <property type="component" value="Unassembled WGS sequence"/>
</dbReference>
<proteinExistence type="predicted"/>
<reference evidence="3" key="1">
    <citation type="submission" date="2020-04" db="EMBL/GenBank/DDBJ databases">
        <title>Hybrid Assembly of Korean Phytophthora infestans isolates.</title>
        <authorList>
            <person name="Prokchorchik M."/>
            <person name="Lee Y."/>
            <person name="Seo J."/>
            <person name="Cho J.-H."/>
            <person name="Park Y.-E."/>
            <person name="Jang D.-C."/>
            <person name="Im J.-S."/>
            <person name="Choi J.-G."/>
            <person name="Park H.-J."/>
            <person name="Lee G.-B."/>
            <person name="Lee Y.-G."/>
            <person name="Hong S.-Y."/>
            <person name="Cho K."/>
            <person name="Sohn K.H."/>
        </authorList>
    </citation>
    <scope>NUCLEOTIDE SEQUENCE</scope>
    <source>
        <strain evidence="3">KR_1_A1</strain>
        <strain evidence="4">KR_2_A2</strain>
    </source>
</reference>
<feature type="compositionally biased region" description="Basic and acidic residues" evidence="1">
    <location>
        <begin position="1375"/>
        <end position="1386"/>
    </location>
</feature>
<organism evidence="3 5">
    <name type="scientific">Phytophthora infestans</name>
    <name type="common">Potato late blight agent</name>
    <name type="synonym">Botrytis infestans</name>
    <dbReference type="NCBI Taxonomy" id="4787"/>
    <lineage>
        <taxon>Eukaryota</taxon>
        <taxon>Sar</taxon>
        <taxon>Stramenopiles</taxon>
        <taxon>Oomycota</taxon>
        <taxon>Peronosporomycetes</taxon>
        <taxon>Peronosporales</taxon>
        <taxon>Peronosporaceae</taxon>
        <taxon>Phytophthora</taxon>
    </lineage>
</organism>
<feature type="region of interest" description="Disordered" evidence="1">
    <location>
        <begin position="34"/>
        <end position="88"/>
    </location>
</feature>
<feature type="region of interest" description="Disordered" evidence="1">
    <location>
        <begin position="1367"/>
        <end position="1432"/>
    </location>
</feature>
<protein>
    <submittedName>
        <fullName evidence="3 4">WW domain-containing protein</fullName>
    </submittedName>
</protein>
<feature type="region of interest" description="Disordered" evidence="1">
    <location>
        <begin position="1003"/>
        <end position="1043"/>
    </location>
</feature>
<dbReference type="PROSITE" id="PS01159">
    <property type="entry name" value="WW_DOMAIN_1"/>
    <property type="match status" value="1"/>
</dbReference>
<dbReference type="SMART" id="SM00015">
    <property type="entry name" value="IQ"/>
    <property type="match status" value="9"/>
</dbReference>
<dbReference type="PANTHER" id="PTHR23159">
    <property type="entry name" value="CENTROSOMAL PROTEIN 2"/>
    <property type="match status" value="1"/>
</dbReference>
<feature type="region of interest" description="Disordered" evidence="1">
    <location>
        <begin position="963"/>
        <end position="987"/>
    </location>
</feature>
<feature type="domain" description="WW" evidence="2">
    <location>
        <begin position="981"/>
        <end position="1014"/>
    </location>
</feature>
<feature type="compositionally biased region" description="Basic and acidic residues" evidence="1">
    <location>
        <begin position="963"/>
        <end position="986"/>
    </location>
</feature>
<dbReference type="EMBL" id="WSZM01000080">
    <property type="protein sequence ID" value="KAF4043614.1"/>
    <property type="molecule type" value="Genomic_DNA"/>
</dbReference>
<name>A0A833T7D5_PHYIN</name>
<sequence>MALPPRGLWDVTYLGAKYPWLRVDQQALEEFRSPFQWVSDDPPHSPTRSNDDGSDDKVRSREDRQRKTSNQARRSVKELRRRRGKKLVKTSAILRNHDRLFPQLEATDTQGTNNAASIEDFVIPPLEFSIDSSPFIPLYSAPTPLILPDEDRQQSIESVLESLQQDHESLKQQRRKKWKKRKKPTNLLSLRFPAITPKSLSSVSTVTSMKRNPTQRLLEKYSQQIKNLTAEEHRLEENVMSRISEEKARLPLTFLFERNLMRRSDAQQDGLRIVTAIFAKLQHRILYNSFIRWKDFLECIQHEERKREALCEAQQRAVALFKRVSSDAHIGTLATGFAHWKMATHNMIEQERNLAASVIQNAERARRSRQHLESLRLAAQAQDYRRNQSIQALLRFERYGTMMKWSTLRIGGDFAKQTRAAQTLQLFLRRLAVRRRIARRVMRRQGAVRIQTQWRAHLARVEAERRRVERAIRVAIECKAAMHIQRVARGFLGRNRAFRRKLWLQKAKVAVLRLEIWWRKQWFLALLSVKFRQRKRKIDDDRARAAAEEVARRHWRSVIAVQCVVRSLFARKVYARRLKARQKQQAAVFLQRFWRRRRGLYALGLRFVERRERIAQSRLQSAIVIQCAFRCYWARHKRVLLAEEKQKRRRASTVIQRHVRGRRARNDYRQARNAALVIQCSTRCALARRRRSRRQTAVHKLQSWITGVYSCRAARQVLNGLRVEAQRREASIIFIQKLVRQREAQQTARLFREALSIVKIEQQRYFGSDSDAGIGWTTHQASSVLLTYVTQRFLEDDSCFTTKELRWLRAQVQAGYERLAREDRAAVYLQRRYRGYVARMGYWVYRLQMEELRRLKEKKAVVIQSAAKRWLAKRYVRRLREQRRLAELKEEYIRERRRKEEERLWKERYDREQMELCVQRAQEAANQVREARREADLARVKAEAAEYRAKELAAEREIEALLKTPVKQENDDKKYESHDKEEEKDPWISLTDDYGNVYYYNERTEESSWDPPPPRIKRPNTSPEEEEKKDTSVEDHEGSKVEEVDPLEEVLREGKCVKCQQVQSTKRCLDCEDTNRAFYCTACFKQHTASGSSEENSALNEVKHDFEVVPMAAIRPARCASGVDCTLDEDNPPTTSNNQEREKNLAAYYCYECPTTTTSGCFYCEACFARDHATAMKLRHVDIALRFRRGALLCCDCGHSLAVRQCESCGGEKFCEACFTSSHTGSQRRIMTHTWTALDVLRDLLEKETDTYCVECDVRASCRLCNLCGDGFCDGCFNKTHAKGAKRRHTWLPWSVAAQHGDWIEIKDEKTTVFYNVETKLSTTKKPKVLLSGEERHRLVLAEREQLQRRRQVELESEVVKLQEQVRELQAQNRPESRARTPERGVDPSQNTTNPPKRGALSRLFNRKPTPETRQGAAEDRVEANNQPVSSPAFQQAMVQEIAAHSAALNKPK</sequence>
<dbReference type="CDD" id="cd19757">
    <property type="entry name" value="Bbox1"/>
    <property type="match status" value="1"/>
</dbReference>
<accession>A0A833T7D5</accession>
<dbReference type="InterPro" id="IPR036020">
    <property type="entry name" value="WW_dom_sf"/>
</dbReference>
<dbReference type="SMART" id="SM00456">
    <property type="entry name" value="WW"/>
    <property type="match status" value="2"/>
</dbReference>
<dbReference type="Gene3D" id="1.20.5.190">
    <property type="match status" value="2"/>
</dbReference>
<dbReference type="InterPro" id="IPR001202">
    <property type="entry name" value="WW_dom"/>
</dbReference>
<evidence type="ECO:0000313" key="5">
    <source>
        <dbReference type="Proteomes" id="UP000602510"/>
    </source>
</evidence>
<dbReference type="PANTHER" id="PTHR23159:SF67">
    <property type="entry name" value="DUF4456 DOMAIN-CONTAINING PROTEIN"/>
    <property type="match status" value="1"/>
</dbReference>
<dbReference type="CDD" id="cd19669">
    <property type="entry name" value="UBR-box"/>
    <property type="match status" value="1"/>
</dbReference>
<dbReference type="SUPFAM" id="SSF51045">
    <property type="entry name" value="WW domain"/>
    <property type="match status" value="1"/>
</dbReference>
<evidence type="ECO:0000313" key="4">
    <source>
        <dbReference type="EMBL" id="KAF4150136.1"/>
    </source>
</evidence>
<dbReference type="Pfam" id="PF00612">
    <property type="entry name" value="IQ"/>
    <property type="match status" value="6"/>
</dbReference>
<dbReference type="EMBL" id="JAACNO010000100">
    <property type="protein sequence ID" value="KAF4150136.1"/>
    <property type="molecule type" value="Genomic_DNA"/>
</dbReference>
<keyword evidence="5" id="KW-1185">Reference proteome</keyword>
<feature type="compositionally biased region" description="Basic and acidic residues" evidence="1">
    <location>
        <begin position="1026"/>
        <end position="1043"/>
    </location>
</feature>
<dbReference type="Gene3D" id="2.20.70.10">
    <property type="match status" value="1"/>
</dbReference>
<dbReference type="InterPro" id="IPR000048">
    <property type="entry name" value="IQ_motif_EF-hand-BS"/>
</dbReference>
<comment type="caution">
    <text evidence="3">The sequence shown here is derived from an EMBL/GenBank/DDBJ whole genome shotgun (WGS) entry which is preliminary data.</text>
</comment>
<gene>
    <name evidence="3" type="ORF">GN244_ATG03927</name>
    <name evidence="4" type="ORF">GN958_ATG00762</name>
</gene>
<feature type="compositionally biased region" description="Basic residues" evidence="1">
    <location>
        <begin position="79"/>
        <end position="88"/>
    </location>
</feature>
<evidence type="ECO:0000313" key="3">
    <source>
        <dbReference type="EMBL" id="KAF4043614.1"/>
    </source>
</evidence>
<evidence type="ECO:0000259" key="2">
    <source>
        <dbReference type="PROSITE" id="PS50020"/>
    </source>
</evidence>
<dbReference type="Pfam" id="PF00397">
    <property type="entry name" value="WW"/>
    <property type="match status" value="1"/>
</dbReference>
<dbReference type="CDD" id="cd00201">
    <property type="entry name" value="WW"/>
    <property type="match status" value="1"/>
</dbReference>
<evidence type="ECO:0000256" key="1">
    <source>
        <dbReference type="SAM" id="MobiDB-lite"/>
    </source>
</evidence>
<dbReference type="PROSITE" id="PS50096">
    <property type="entry name" value="IQ"/>
    <property type="match status" value="7"/>
</dbReference>
<dbReference type="PROSITE" id="PS50020">
    <property type="entry name" value="WW_DOMAIN_2"/>
    <property type="match status" value="1"/>
</dbReference>